<protein>
    <submittedName>
        <fullName evidence="1">Uncharacterized protein</fullName>
    </submittedName>
</protein>
<evidence type="ECO:0000313" key="2">
    <source>
        <dbReference type="Proteomes" id="UP000036513"/>
    </source>
</evidence>
<dbReference type="AlphaFoldDB" id="A0A0J6VP68"/>
<gene>
    <name evidence="1" type="ORF">MCHLDSM_04612</name>
</gene>
<proteinExistence type="predicted"/>
<evidence type="ECO:0000313" key="1">
    <source>
        <dbReference type="EMBL" id="KMO71297.1"/>
    </source>
</evidence>
<sequence length="146" mass="15810">MLFSRTIPLIRYELTDRIRLATHACACPLRFALVDSIEGRTDDVLVLRSPDKGTFSVHPVVFHQVLDLLDAGGWQVRQHDDALDVLVMKPGPAFDPIATERAVHQALAKAGAELLGIHVTPVDSIPAGAGGKRPLIVAQHRSPAKS</sequence>
<dbReference type="EMBL" id="JYNL01000056">
    <property type="protein sequence ID" value="KMO71297.1"/>
    <property type="molecule type" value="Genomic_DNA"/>
</dbReference>
<name>A0A0J6VP68_9MYCO</name>
<dbReference type="STRING" id="37916.MCHLDSM_04612"/>
<dbReference type="PANTHER" id="PTHR36932:SF1">
    <property type="entry name" value="CAPSULAR POLYSACCHARIDE BIOSYNTHESIS PROTEIN"/>
    <property type="match status" value="1"/>
</dbReference>
<dbReference type="Gene3D" id="3.40.50.12780">
    <property type="entry name" value="N-terminal domain of ligase-like"/>
    <property type="match status" value="1"/>
</dbReference>
<dbReference type="RefSeq" id="WP_048471937.1">
    <property type="nucleotide sequence ID" value="NZ_JYNL01000056.1"/>
</dbReference>
<keyword evidence="2" id="KW-1185">Reference proteome</keyword>
<dbReference type="InterPro" id="IPR053158">
    <property type="entry name" value="CapK_Type1_Caps_Biosynth"/>
</dbReference>
<dbReference type="PATRIC" id="fig|37916.4.peg.4600"/>
<dbReference type="PANTHER" id="PTHR36932">
    <property type="entry name" value="CAPSULAR POLYSACCHARIDE BIOSYNTHESIS PROTEIN"/>
    <property type="match status" value="1"/>
</dbReference>
<dbReference type="Proteomes" id="UP000036513">
    <property type="component" value="Unassembled WGS sequence"/>
</dbReference>
<reference evidence="1 2" key="1">
    <citation type="journal article" date="2015" name="Genome Biol. Evol.">
        <title>Characterization of Three Mycobacterium spp. with Potential Use in Bioremediation by Genome Sequencing and Comparative Genomics.</title>
        <authorList>
            <person name="Das S."/>
            <person name="Pettersson B.M."/>
            <person name="Behra P.R."/>
            <person name="Ramesh M."/>
            <person name="Dasgupta S."/>
            <person name="Bhattacharya A."/>
            <person name="Kirsebom L.A."/>
        </authorList>
    </citation>
    <scope>NUCLEOTIDE SEQUENCE [LARGE SCALE GENOMIC DNA]</scope>
    <source>
        <strain evidence="1 2">DSM 43826</strain>
    </source>
</reference>
<organism evidence="1 2">
    <name type="scientific">Mycolicibacterium chlorophenolicum</name>
    <dbReference type="NCBI Taxonomy" id="37916"/>
    <lineage>
        <taxon>Bacteria</taxon>
        <taxon>Bacillati</taxon>
        <taxon>Actinomycetota</taxon>
        <taxon>Actinomycetes</taxon>
        <taxon>Mycobacteriales</taxon>
        <taxon>Mycobacteriaceae</taxon>
        <taxon>Mycolicibacterium</taxon>
    </lineage>
</organism>
<comment type="caution">
    <text evidence="1">The sequence shown here is derived from an EMBL/GenBank/DDBJ whole genome shotgun (WGS) entry which is preliminary data.</text>
</comment>
<accession>A0A0J6VP68</accession>
<dbReference type="InterPro" id="IPR042099">
    <property type="entry name" value="ANL_N_sf"/>
</dbReference>